<keyword evidence="4 6" id="KW-0720">Serine protease</keyword>
<dbReference type="AlphaFoldDB" id="A0A841FRK4"/>
<keyword evidence="2 6" id="KW-0645">Protease</keyword>
<evidence type="ECO:0000259" key="9">
    <source>
        <dbReference type="Pfam" id="PF00082"/>
    </source>
</evidence>
<dbReference type="Gene3D" id="3.40.50.200">
    <property type="entry name" value="Peptidase S8/S53 domain"/>
    <property type="match status" value="1"/>
</dbReference>
<dbReference type="EMBL" id="JACHGT010000027">
    <property type="protein sequence ID" value="MBB6039921.1"/>
    <property type="molecule type" value="Genomic_DNA"/>
</dbReference>
<dbReference type="InterPro" id="IPR023828">
    <property type="entry name" value="Peptidase_S8_Ser-AS"/>
</dbReference>
<comment type="caution">
    <text evidence="10">The sequence shown here is derived from an EMBL/GenBank/DDBJ whole genome shotgun (WGS) entry which is preliminary data.</text>
</comment>
<dbReference type="InterPro" id="IPR015500">
    <property type="entry name" value="Peptidase_S8_subtilisin-rel"/>
</dbReference>
<feature type="chain" id="PRO_5032336789" evidence="8">
    <location>
        <begin position="27"/>
        <end position="1106"/>
    </location>
</feature>
<dbReference type="Pfam" id="PF00082">
    <property type="entry name" value="Peptidase_S8"/>
    <property type="match status" value="1"/>
</dbReference>
<evidence type="ECO:0000313" key="11">
    <source>
        <dbReference type="Proteomes" id="UP000548476"/>
    </source>
</evidence>
<dbReference type="Proteomes" id="UP000548476">
    <property type="component" value="Unassembled WGS sequence"/>
</dbReference>
<evidence type="ECO:0000256" key="3">
    <source>
        <dbReference type="ARBA" id="ARBA00022801"/>
    </source>
</evidence>
<keyword evidence="11" id="KW-1185">Reference proteome</keyword>
<dbReference type="PANTHER" id="PTHR43806">
    <property type="entry name" value="PEPTIDASE S8"/>
    <property type="match status" value="1"/>
</dbReference>
<evidence type="ECO:0000256" key="5">
    <source>
        <dbReference type="PIRSR" id="PIRSR615500-1"/>
    </source>
</evidence>
<feature type="region of interest" description="Disordered" evidence="7">
    <location>
        <begin position="21"/>
        <end position="41"/>
    </location>
</feature>
<sequence>MTTRLTAAAVSLLVGGTVLTTGTASAEPPQPSAPPVTATDGRPHQVRLVTGDSVLVGADGALSFLPGKGREHIGFDTVALDGDTHVVPTDAMGMFADGTLDRQLLNVSLLVRDGYADTDTLPLIVRTPGDGLGIAAAGERVAALDAEAVEVGPAETAALWESVAEDAPGDRRTGDTRIWLDARTRLLLDQSVPQVGAPQAWAAGYTGEGVTVAVLDGGYDAAHPDLQGRVTAAQDFTETAIADGYGHGTHVASTVAGTGAASDGRYKGVAPGADLLIGKVCDDDGWCRYSDVIEGMQWAADNGAAAANLSLGSGQSDGTDPMSLALNEISAASGTLFVVSSGNDYCGMCVSSPAAADAALAVGSVTKADEMSEFTSRGPRYGDLAIKPDISAPGSSIVAARASGTEMGEPVDAFYTSADGTSMAAPHVTGAVALLKQAHPDWQAPQLKASLMGASHGLDGLSVYDQGAGRLDAGRAVAQPITADVGSLSFGRFLYPQDGVPVTKTVTYTNTSTTDVPLDLALSATNLDDVPAPTGLFTVDTPRVVVPAGGSADVTVTVDPAVNTVTGTFGGVLTATGGDTAVRTPVGAFVESPMYDVTFDITPRGDAESGFLSVALFNLDTGETDWRYSRENDPTFRLPPGRWQFLSELSEQVGEEESPTWTAIFTHETTVGAGSTSLTLDAADATPLDIDIDRDEAVLDQISVSMTSWSGEERAEAGFVYGRGNTVYIGPSAPLSTQFHLIVNADLVSPDGAAAPYLYMLSFHETGTLPADPAYVVGPADLSVEPARYHSQGPAGSEIGHSEFAAWEGARPLARAGSGGWIGAPTPFSRTEYYSKAPGLSWDGDGYIMSADHFNVLEYIQRLDTARGSKSTVHWNGAPLTVGLTGHFRDDGSDEDELRGVQRDGDRLSVEVALRTGPNPDIVNTLNRRAGTDRTELLTDGVVIASANYPCGGIHPELVPEVKTYTLRCTSARDQAWTDLATRTSVEFTFTSGRTEEPTWLPLNAVRLSSPTVVDGTAPAGQWQAVHLNAYRQPGSEDSGTRRLTFEVSYDDGVTWKKVTVNRFGDDAIALLKPPADADYVSVRLTAADNAGNSVKTTTIRSYGLS</sequence>
<evidence type="ECO:0000256" key="7">
    <source>
        <dbReference type="SAM" id="MobiDB-lite"/>
    </source>
</evidence>
<accession>A0A841FRK4</accession>
<dbReference type="GO" id="GO:0005975">
    <property type="term" value="P:carbohydrate metabolic process"/>
    <property type="evidence" value="ECO:0007669"/>
    <property type="project" value="UniProtKB-ARBA"/>
</dbReference>
<feature type="signal peptide" evidence="8">
    <location>
        <begin position="1"/>
        <end position="26"/>
    </location>
</feature>
<protein>
    <submittedName>
        <fullName evidence="10">Subtilisin family serine protease</fullName>
    </submittedName>
</protein>
<evidence type="ECO:0000256" key="6">
    <source>
        <dbReference type="PROSITE-ProRule" id="PRU01240"/>
    </source>
</evidence>
<feature type="active site" description="Charge relay system" evidence="5 6">
    <location>
        <position position="247"/>
    </location>
</feature>
<dbReference type="RefSeq" id="WP_184792996.1">
    <property type="nucleotide sequence ID" value="NZ_BONT01000103.1"/>
</dbReference>
<organism evidence="10 11">
    <name type="scientific">Phytomonospora endophytica</name>
    <dbReference type="NCBI Taxonomy" id="714109"/>
    <lineage>
        <taxon>Bacteria</taxon>
        <taxon>Bacillati</taxon>
        <taxon>Actinomycetota</taxon>
        <taxon>Actinomycetes</taxon>
        <taxon>Micromonosporales</taxon>
        <taxon>Micromonosporaceae</taxon>
        <taxon>Phytomonospora</taxon>
    </lineage>
</organism>
<dbReference type="PROSITE" id="PS00137">
    <property type="entry name" value="SUBTILASE_HIS"/>
    <property type="match status" value="1"/>
</dbReference>
<gene>
    <name evidence="10" type="ORF">HNR73_007820</name>
</gene>
<keyword evidence="8" id="KW-0732">Signal</keyword>
<dbReference type="InterPro" id="IPR013783">
    <property type="entry name" value="Ig-like_fold"/>
</dbReference>
<dbReference type="GO" id="GO:0004252">
    <property type="term" value="F:serine-type endopeptidase activity"/>
    <property type="evidence" value="ECO:0007669"/>
    <property type="project" value="UniProtKB-UniRule"/>
</dbReference>
<dbReference type="PROSITE" id="PS51892">
    <property type="entry name" value="SUBTILASE"/>
    <property type="match status" value="1"/>
</dbReference>
<feature type="active site" description="Charge relay system" evidence="5 6">
    <location>
        <position position="422"/>
    </location>
</feature>
<dbReference type="GO" id="GO:0006508">
    <property type="term" value="P:proteolysis"/>
    <property type="evidence" value="ECO:0007669"/>
    <property type="project" value="UniProtKB-KW"/>
</dbReference>
<dbReference type="PROSITE" id="PS00138">
    <property type="entry name" value="SUBTILASE_SER"/>
    <property type="match status" value="1"/>
</dbReference>
<comment type="similarity">
    <text evidence="1 6">Belongs to the peptidase S8 family.</text>
</comment>
<dbReference type="PANTHER" id="PTHR43806:SF65">
    <property type="entry name" value="SERINE PROTEASE APRX"/>
    <property type="match status" value="1"/>
</dbReference>
<dbReference type="SUPFAM" id="SSF52743">
    <property type="entry name" value="Subtilisin-like"/>
    <property type="match status" value="1"/>
</dbReference>
<feature type="active site" description="Charge relay system" evidence="5 6">
    <location>
        <position position="216"/>
    </location>
</feature>
<evidence type="ECO:0000256" key="2">
    <source>
        <dbReference type="ARBA" id="ARBA00022670"/>
    </source>
</evidence>
<proteinExistence type="inferred from homology"/>
<dbReference type="InterPro" id="IPR036852">
    <property type="entry name" value="Peptidase_S8/S53_dom_sf"/>
</dbReference>
<reference evidence="10 11" key="1">
    <citation type="submission" date="2020-08" db="EMBL/GenBank/DDBJ databases">
        <title>Genomic Encyclopedia of Type Strains, Phase IV (KMG-IV): sequencing the most valuable type-strain genomes for metagenomic binning, comparative biology and taxonomic classification.</title>
        <authorList>
            <person name="Goeker M."/>
        </authorList>
    </citation>
    <scope>NUCLEOTIDE SEQUENCE [LARGE SCALE GENOMIC DNA]</scope>
    <source>
        <strain evidence="10 11">YIM 65646</strain>
    </source>
</reference>
<dbReference type="InterPro" id="IPR050131">
    <property type="entry name" value="Peptidase_S8_subtilisin-like"/>
</dbReference>
<dbReference type="InterPro" id="IPR000209">
    <property type="entry name" value="Peptidase_S8/S53_dom"/>
</dbReference>
<dbReference type="InterPro" id="IPR022398">
    <property type="entry name" value="Peptidase_S8_His-AS"/>
</dbReference>
<dbReference type="PRINTS" id="PR00723">
    <property type="entry name" value="SUBTILISIN"/>
</dbReference>
<evidence type="ECO:0000256" key="8">
    <source>
        <dbReference type="SAM" id="SignalP"/>
    </source>
</evidence>
<feature type="domain" description="Peptidase S8/S53" evidence="9">
    <location>
        <begin position="207"/>
        <end position="462"/>
    </location>
</feature>
<evidence type="ECO:0000256" key="4">
    <source>
        <dbReference type="ARBA" id="ARBA00022825"/>
    </source>
</evidence>
<dbReference type="Gene3D" id="2.60.40.10">
    <property type="entry name" value="Immunoglobulins"/>
    <property type="match status" value="1"/>
</dbReference>
<evidence type="ECO:0000256" key="1">
    <source>
        <dbReference type="ARBA" id="ARBA00011073"/>
    </source>
</evidence>
<keyword evidence="3 6" id="KW-0378">Hydrolase</keyword>
<evidence type="ECO:0000313" key="10">
    <source>
        <dbReference type="EMBL" id="MBB6039921.1"/>
    </source>
</evidence>
<name>A0A841FRK4_9ACTN</name>